<organism evidence="1 2">
    <name type="scientific">Salmonella enterica subsp. enterica serovar Bovismorbificans</name>
    <dbReference type="NCBI Taxonomy" id="58097"/>
    <lineage>
        <taxon>Bacteria</taxon>
        <taxon>Pseudomonadati</taxon>
        <taxon>Pseudomonadota</taxon>
        <taxon>Gammaproteobacteria</taxon>
        <taxon>Enterobacterales</taxon>
        <taxon>Enterobacteriaceae</taxon>
        <taxon>Salmonella</taxon>
    </lineage>
</organism>
<evidence type="ECO:0000313" key="2">
    <source>
        <dbReference type="Proteomes" id="UP000042394"/>
    </source>
</evidence>
<protein>
    <submittedName>
        <fullName evidence="1">Uncharacterized protein</fullName>
    </submittedName>
</protein>
<dbReference type="EMBL" id="CQPD01000007">
    <property type="protein sequence ID" value="CNT79180.1"/>
    <property type="molecule type" value="Genomic_DNA"/>
</dbReference>
<sequence length="46" mass="5221">MTVVHAIINAQRLRNGEIATDDINVRALQRRIVQTHRQTGGNIKLE</sequence>
<proteinExistence type="predicted"/>
<name>A0A655BVE6_SALET</name>
<dbReference type="Proteomes" id="UP000042394">
    <property type="component" value="Unassembled WGS sequence"/>
</dbReference>
<accession>A0A655BVE6</accession>
<gene>
    <name evidence="1" type="ORF">ERS008207_00965</name>
</gene>
<evidence type="ECO:0000313" key="1">
    <source>
        <dbReference type="EMBL" id="CNT79180.1"/>
    </source>
</evidence>
<dbReference type="AlphaFoldDB" id="A0A655BVE6"/>
<reference evidence="1 2" key="1">
    <citation type="submission" date="2015-03" db="EMBL/GenBank/DDBJ databases">
        <authorList>
            <consortium name="Pathogen Informatics"/>
        </authorList>
    </citation>
    <scope>NUCLEOTIDE SEQUENCE [LARGE SCALE GENOMIC DNA]</scope>
    <source>
        <strain evidence="1 2">D4891</strain>
    </source>
</reference>